<feature type="transmembrane region" description="Helical" evidence="1">
    <location>
        <begin position="38"/>
        <end position="60"/>
    </location>
</feature>
<organism evidence="2 3">
    <name type="scientific">Colletotrichum salicis</name>
    <dbReference type="NCBI Taxonomy" id="1209931"/>
    <lineage>
        <taxon>Eukaryota</taxon>
        <taxon>Fungi</taxon>
        <taxon>Dikarya</taxon>
        <taxon>Ascomycota</taxon>
        <taxon>Pezizomycotina</taxon>
        <taxon>Sordariomycetes</taxon>
        <taxon>Hypocreomycetidae</taxon>
        <taxon>Glomerellales</taxon>
        <taxon>Glomerellaceae</taxon>
        <taxon>Colletotrichum</taxon>
        <taxon>Colletotrichum acutatum species complex</taxon>
    </lineage>
</organism>
<dbReference type="Proteomes" id="UP000070121">
    <property type="component" value="Unassembled WGS sequence"/>
</dbReference>
<protein>
    <submittedName>
        <fullName evidence="2">Uncharacterized protein</fullName>
    </submittedName>
</protein>
<name>A0A135U2W1_9PEZI</name>
<evidence type="ECO:0000313" key="2">
    <source>
        <dbReference type="EMBL" id="KXH54733.1"/>
    </source>
</evidence>
<keyword evidence="1" id="KW-0472">Membrane</keyword>
<comment type="caution">
    <text evidence="2">The sequence shown here is derived from an EMBL/GenBank/DDBJ whole genome shotgun (WGS) entry which is preliminary data.</text>
</comment>
<reference evidence="2 3" key="1">
    <citation type="submission" date="2014-02" db="EMBL/GenBank/DDBJ databases">
        <title>The genome sequence of Colletotrichum salicis CBS 607.94.</title>
        <authorList>
            <person name="Baroncelli R."/>
            <person name="Thon M.R."/>
        </authorList>
    </citation>
    <scope>NUCLEOTIDE SEQUENCE [LARGE SCALE GENOMIC DNA]</scope>
    <source>
        <strain evidence="2 3">CBS 607.94</strain>
    </source>
</reference>
<keyword evidence="3" id="KW-1185">Reference proteome</keyword>
<sequence length="424" mass="49206">MEPRFILDQKRVLKHQDQVTPDINHHTTRITAMNLMTLVQVVLFCFALHQVLKSIAIYLITNDRPNLWRILPHIADDALSDMSDHESSLNWGDEFSFLIFDYTLLSNDETLIQLFLACVMIRQQSISKGDEEQNMDPSHWVYYPWRVMEAIKPRFEFQDEGGFSIDLNSESAPANPVPIPGVGHHFEQGKWLTHPPHDADLPSPQDNAMLAYLREEFDKGSAITGEPFNVRYELGLFHRDLYQQLTLYHYRRLRSVGPITRQVVAARANIVWANNPSLRRFEQRHETVPWGVPVPFLTFQYLNFLPAPISPDPELERSWVSQFQIVCSPVARIAYVRIRPGRDIVKGMTVQEAEWMIGGMRLLHVEMLRVWGLCRRRPMFWSGEDLAAFARDVFDGAAARERIHLDPILSAKEHWRFIREAEGV</sequence>
<gene>
    <name evidence="2" type="ORF">CSAL01_09312</name>
</gene>
<dbReference type="EMBL" id="JFFI01001766">
    <property type="protein sequence ID" value="KXH54733.1"/>
    <property type="molecule type" value="Genomic_DNA"/>
</dbReference>
<evidence type="ECO:0000313" key="3">
    <source>
        <dbReference type="Proteomes" id="UP000070121"/>
    </source>
</evidence>
<proteinExistence type="predicted"/>
<dbReference type="AlphaFoldDB" id="A0A135U2W1"/>
<keyword evidence="1" id="KW-1133">Transmembrane helix</keyword>
<evidence type="ECO:0000256" key="1">
    <source>
        <dbReference type="SAM" id="Phobius"/>
    </source>
</evidence>
<accession>A0A135U2W1</accession>
<dbReference type="OrthoDB" id="4819812at2759"/>
<keyword evidence="1" id="KW-0812">Transmembrane</keyword>